<sequence length="177" mass="19849">MSYLDRILLVIFSIVSLAGAVGLFLLGLLGFSPISIVSQYPWYIYAIVIAIVWFVLGLRFLFYRIGSTDVDYVVLPGEFGNIRISFETIRQLANRTGKTVKGVSEFDTRVRNGQQGIWLAIRVRVLADMDLNAMSKEIQVQVKEYVEQTTGVTVERVTVHIAELASQTAKVSKAWVD</sequence>
<keyword evidence="1" id="KW-1133">Transmembrane helix</keyword>
<evidence type="ECO:0000313" key="2">
    <source>
        <dbReference type="EMBL" id="QSO45877.1"/>
    </source>
</evidence>
<proteinExistence type="predicted"/>
<reference evidence="2 3" key="1">
    <citation type="submission" date="2021-02" db="EMBL/GenBank/DDBJ databases">
        <title>Alicyclobacillus curvatus sp. nov. and Alicyclobacillus mengziensis sp. nov., two acidophilic bacteria isolated from acid mine drainage.</title>
        <authorList>
            <person name="Huang Y."/>
        </authorList>
    </citation>
    <scope>NUCLEOTIDE SEQUENCE [LARGE SCALE GENOMIC DNA]</scope>
    <source>
        <strain evidence="2 3">S30H14</strain>
    </source>
</reference>
<feature type="transmembrane region" description="Helical" evidence="1">
    <location>
        <begin position="42"/>
        <end position="62"/>
    </location>
</feature>
<organism evidence="2 3">
    <name type="scientific">Alicyclobacillus mengziensis</name>
    <dbReference type="NCBI Taxonomy" id="2931921"/>
    <lineage>
        <taxon>Bacteria</taxon>
        <taxon>Bacillati</taxon>
        <taxon>Bacillota</taxon>
        <taxon>Bacilli</taxon>
        <taxon>Bacillales</taxon>
        <taxon>Alicyclobacillaceae</taxon>
        <taxon>Alicyclobacillus</taxon>
    </lineage>
</organism>
<dbReference type="AlphaFoldDB" id="A0A9X7VVU7"/>
<feature type="transmembrane region" description="Helical" evidence="1">
    <location>
        <begin position="7"/>
        <end position="30"/>
    </location>
</feature>
<dbReference type="EMBL" id="CP071182">
    <property type="protein sequence ID" value="QSO45877.1"/>
    <property type="molecule type" value="Genomic_DNA"/>
</dbReference>
<dbReference type="Proteomes" id="UP000663505">
    <property type="component" value="Chromosome"/>
</dbReference>
<dbReference type="RefSeq" id="WP_206655250.1">
    <property type="nucleotide sequence ID" value="NZ_CP071182.1"/>
</dbReference>
<keyword evidence="3" id="KW-1185">Reference proteome</keyword>
<protein>
    <submittedName>
        <fullName evidence="2">Alkaline shock response membrane anchor protein AmaP</fullName>
    </submittedName>
</protein>
<evidence type="ECO:0000256" key="1">
    <source>
        <dbReference type="SAM" id="Phobius"/>
    </source>
</evidence>
<name>A0A9X7VVU7_9BACL</name>
<keyword evidence="1" id="KW-0812">Transmembrane</keyword>
<dbReference type="KEGG" id="afx:JZ786_15175"/>
<keyword evidence="1" id="KW-0472">Membrane</keyword>
<dbReference type="NCBIfam" id="NF033218">
    <property type="entry name" value="anchor_AmaP"/>
    <property type="match status" value="1"/>
</dbReference>
<accession>A0A9X7VVU7</accession>
<evidence type="ECO:0000313" key="3">
    <source>
        <dbReference type="Proteomes" id="UP000663505"/>
    </source>
</evidence>
<gene>
    <name evidence="2" type="primary">amaP</name>
    <name evidence="2" type="ORF">JZ786_15175</name>
</gene>